<dbReference type="GO" id="GO:0006352">
    <property type="term" value="P:DNA-templated transcription initiation"/>
    <property type="evidence" value="ECO:0007669"/>
    <property type="project" value="InterPro"/>
</dbReference>
<evidence type="ECO:0000313" key="8">
    <source>
        <dbReference type="Proteomes" id="UP000595610"/>
    </source>
</evidence>
<dbReference type="NCBIfam" id="TIGR02937">
    <property type="entry name" value="sigma70-ECF"/>
    <property type="match status" value="1"/>
</dbReference>
<evidence type="ECO:0000259" key="6">
    <source>
        <dbReference type="Pfam" id="PF08281"/>
    </source>
</evidence>
<dbReference type="Gene3D" id="1.10.1740.10">
    <property type="match status" value="1"/>
</dbReference>
<comment type="similarity">
    <text evidence="1">Belongs to the sigma-70 factor family. ECF subfamily.</text>
</comment>
<dbReference type="InterPro" id="IPR007627">
    <property type="entry name" value="RNA_pol_sigma70_r2"/>
</dbReference>
<dbReference type="InterPro" id="IPR013325">
    <property type="entry name" value="RNA_pol_sigma_r2"/>
</dbReference>
<evidence type="ECO:0000259" key="5">
    <source>
        <dbReference type="Pfam" id="PF04542"/>
    </source>
</evidence>
<dbReference type="InterPro" id="IPR039425">
    <property type="entry name" value="RNA_pol_sigma-70-like"/>
</dbReference>
<feature type="domain" description="RNA polymerase sigma-70 region 2" evidence="5">
    <location>
        <begin position="41"/>
        <end position="108"/>
    </location>
</feature>
<evidence type="ECO:0000256" key="1">
    <source>
        <dbReference type="ARBA" id="ARBA00010641"/>
    </source>
</evidence>
<sequence>MQHDASVDVALCAHALNEKSAYLAALLKRVAQHDARAFEALYRASAPSLFGLALRVTRNAEAAEDVVQDGFLKIWRFAGSYDARMSSPSTWMSTIVKNQALDYLRRNAYSGVYVEELDARVAMADDDAGLAQQFSLDAERLSIYLGRLAPIQRQAIALAYFRGQSQSEIAHTLDAPIGTVKTWISRGLESLRIMIDGRHAPHHGGSCRVAE</sequence>
<evidence type="ECO:0000256" key="3">
    <source>
        <dbReference type="ARBA" id="ARBA00023082"/>
    </source>
</evidence>
<keyword evidence="4" id="KW-0804">Transcription</keyword>
<dbReference type="GO" id="GO:0003677">
    <property type="term" value="F:DNA binding"/>
    <property type="evidence" value="ECO:0007669"/>
    <property type="project" value="InterPro"/>
</dbReference>
<dbReference type="SUPFAM" id="SSF88659">
    <property type="entry name" value="Sigma3 and sigma4 domains of RNA polymerase sigma factors"/>
    <property type="match status" value="1"/>
</dbReference>
<dbReference type="InterPro" id="IPR013249">
    <property type="entry name" value="RNA_pol_sigma70_r4_t2"/>
</dbReference>
<protein>
    <submittedName>
        <fullName evidence="7">Sigma-70 family RNA polymerase sigma factor</fullName>
    </submittedName>
</protein>
<dbReference type="RefSeq" id="WP_084585358.1">
    <property type="nucleotide sequence ID" value="NZ_CP066076.1"/>
</dbReference>
<accession>A0A7T4N6N5</accession>
<dbReference type="Proteomes" id="UP000595610">
    <property type="component" value="Chromosome 2"/>
</dbReference>
<proteinExistence type="inferred from homology"/>
<dbReference type="Gene3D" id="1.10.10.10">
    <property type="entry name" value="Winged helix-like DNA-binding domain superfamily/Winged helix DNA-binding domain"/>
    <property type="match status" value="1"/>
</dbReference>
<name>A0A7T4N6N5_9BURK</name>
<dbReference type="Pfam" id="PF04542">
    <property type="entry name" value="Sigma70_r2"/>
    <property type="match status" value="1"/>
</dbReference>
<keyword evidence="3" id="KW-0731">Sigma factor</keyword>
<evidence type="ECO:0000313" key="7">
    <source>
        <dbReference type="EMBL" id="QQC66221.1"/>
    </source>
</evidence>
<dbReference type="GO" id="GO:0016987">
    <property type="term" value="F:sigma factor activity"/>
    <property type="evidence" value="ECO:0007669"/>
    <property type="project" value="UniProtKB-KW"/>
</dbReference>
<dbReference type="PANTHER" id="PTHR43133:SF62">
    <property type="entry name" value="RNA POLYMERASE SIGMA FACTOR SIGZ"/>
    <property type="match status" value="1"/>
</dbReference>
<feature type="domain" description="RNA polymerase sigma factor 70 region 4 type 2" evidence="6">
    <location>
        <begin position="145"/>
        <end position="191"/>
    </location>
</feature>
<dbReference type="CDD" id="cd06171">
    <property type="entry name" value="Sigma70_r4"/>
    <property type="match status" value="1"/>
</dbReference>
<dbReference type="InterPro" id="IPR014284">
    <property type="entry name" value="RNA_pol_sigma-70_dom"/>
</dbReference>
<dbReference type="EMBL" id="CP066076">
    <property type="protein sequence ID" value="QQC66221.1"/>
    <property type="molecule type" value="Genomic_DNA"/>
</dbReference>
<keyword evidence="2" id="KW-0805">Transcription regulation</keyword>
<gene>
    <name evidence="7" type="ORF">I6I06_25960</name>
</gene>
<dbReference type="SUPFAM" id="SSF88946">
    <property type="entry name" value="Sigma2 domain of RNA polymerase sigma factors"/>
    <property type="match status" value="1"/>
</dbReference>
<dbReference type="PANTHER" id="PTHR43133">
    <property type="entry name" value="RNA POLYMERASE ECF-TYPE SIGMA FACTO"/>
    <property type="match status" value="1"/>
</dbReference>
<keyword evidence="8" id="KW-1185">Reference proteome</keyword>
<dbReference type="InterPro" id="IPR013324">
    <property type="entry name" value="RNA_pol_sigma_r3/r4-like"/>
</dbReference>
<evidence type="ECO:0000256" key="4">
    <source>
        <dbReference type="ARBA" id="ARBA00023163"/>
    </source>
</evidence>
<evidence type="ECO:0000256" key="2">
    <source>
        <dbReference type="ARBA" id="ARBA00023015"/>
    </source>
</evidence>
<dbReference type="AlphaFoldDB" id="A0A7T4N6N5"/>
<dbReference type="Pfam" id="PF08281">
    <property type="entry name" value="Sigma70_r4_2"/>
    <property type="match status" value="1"/>
</dbReference>
<reference evidence="7 8" key="1">
    <citation type="submission" date="2020-12" db="EMBL/GenBank/DDBJ databases">
        <title>FDA dAtabase for Regulatory Grade micrObial Sequences (FDA-ARGOS): Supporting development and validation of Infectious Disease Dx tests.</title>
        <authorList>
            <person name="Nelson B."/>
            <person name="Plummer A."/>
            <person name="Tallon L."/>
            <person name="Sadzewicz L."/>
            <person name="Zhao X."/>
            <person name="Boylan J."/>
            <person name="Ott S."/>
            <person name="Bowen H."/>
            <person name="Vavikolanu K."/>
            <person name="Mehta A."/>
            <person name="Aluvathingal J."/>
            <person name="Nadendla S."/>
            <person name="Myers T."/>
            <person name="Yan Y."/>
            <person name="Sichtig H."/>
        </authorList>
    </citation>
    <scope>NUCLEOTIDE SEQUENCE [LARGE SCALE GENOMIC DNA]</scope>
    <source>
        <strain evidence="7 8">FDAARGOS_1049</strain>
    </source>
</reference>
<dbReference type="InterPro" id="IPR036388">
    <property type="entry name" value="WH-like_DNA-bd_sf"/>
</dbReference>
<organism evidence="7 8">
    <name type="scientific">Paraburkholderia ginsengisoli</name>
    <dbReference type="NCBI Taxonomy" id="311231"/>
    <lineage>
        <taxon>Bacteria</taxon>
        <taxon>Pseudomonadati</taxon>
        <taxon>Pseudomonadota</taxon>
        <taxon>Betaproteobacteria</taxon>
        <taxon>Burkholderiales</taxon>
        <taxon>Burkholderiaceae</taxon>
        <taxon>Paraburkholderia</taxon>
    </lineage>
</organism>
<dbReference type="KEGG" id="pgis:I6I06_25960"/>